<feature type="compositionally biased region" description="Polar residues" evidence="8">
    <location>
        <begin position="328"/>
        <end position="339"/>
    </location>
</feature>
<keyword evidence="5" id="KW-0863">Zinc-finger</keyword>
<feature type="compositionally biased region" description="Polar residues" evidence="8">
    <location>
        <begin position="567"/>
        <end position="576"/>
    </location>
</feature>
<dbReference type="GO" id="GO:0006270">
    <property type="term" value="P:DNA replication initiation"/>
    <property type="evidence" value="ECO:0007669"/>
    <property type="project" value="InterPro"/>
</dbReference>
<dbReference type="GO" id="GO:0043596">
    <property type="term" value="C:nuclear replication fork"/>
    <property type="evidence" value="ECO:0007669"/>
    <property type="project" value="TreeGrafter"/>
</dbReference>
<evidence type="ECO:0000256" key="8">
    <source>
        <dbReference type="SAM" id="MobiDB-lite"/>
    </source>
</evidence>
<protein>
    <recommendedName>
        <fullName evidence="13">Zinc finger Mcm10/DnaG-type domain-containing protein</fullName>
    </recommendedName>
</protein>
<dbReference type="Proteomes" id="UP001150941">
    <property type="component" value="Unassembled WGS sequence"/>
</dbReference>
<evidence type="ECO:0000313" key="11">
    <source>
        <dbReference type="EMBL" id="KAJ5239776.1"/>
    </source>
</evidence>
<keyword evidence="12" id="KW-1185">Reference proteome</keyword>
<gene>
    <name evidence="11" type="ORF">N7468_004395</name>
</gene>
<reference evidence="11" key="2">
    <citation type="journal article" date="2023" name="IMA Fungus">
        <title>Comparative genomic study of the Penicillium genus elucidates a diverse pangenome and 15 lateral gene transfer events.</title>
        <authorList>
            <person name="Petersen C."/>
            <person name="Sorensen T."/>
            <person name="Nielsen M.R."/>
            <person name="Sondergaard T.E."/>
            <person name="Sorensen J.L."/>
            <person name="Fitzpatrick D.A."/>
            <person name="Frisvad J.C."/>
            <person name="Nielsen K.L."/>
        </authorList>
    </citation>
    <scope>NUCLEOTIDE SEQUENCE</scope>
    <source>
        <strain evidence="11">IBT 19713</strain>
    </source>
</reference>
<feature type="compositionally biased region" description="Basic and acidic residues" evidence="8">
    <location>
        <begin position="10"/>
        <end position="20"/>
    </location>
</feature>
<comment type="similarity">
    <text evidence="2">Belongs to the MCM10 family.</text>
</comment>
<feature type="domain" description="MCM10 OB-fold" evidence="10">
    <location>
        <begin position="339"/>
        <end position="486"/>
    </location>
</feature>
<keyword evidence="6" id="KW-0862">Zinc</keyword>
<dbReference type="InterPro" id="IPR040184">
    <property type="entry name" value="Mcm10"/>
</dbReference>
<feature type="region of interest" description="Disordered" evidence="8">
    <location>
        <begin position="69"/>
        <end position="239"/>
    </location>
</feature>
<dbReference type="GO" id="GO:0003697">
    <property type="term" value="F:single-stranded DNA binding"/>
    <property type="evidence" value="ECO:0007669"/>
    <property type="project" value="InterPro"/>
</dbReference>
<feature type="compositionally biased region" description="Basic and acidic residues" evidence="8">
    <location>
        <begin position="652"/>
        <end position="673"/>
    </location>
</feature>
<evidence type="ECO:0000259" key="9">
    <source>
        <dbReference type="Pfam" id="PF09329"/>
    </source>
</evidence>
<feature type="domain" description="Zinc finger Mcm10/DnaG-type" evidence="9">
    <location>
        <begin position="495"/>
        <end position="540"/>
    </location>
</feature>
<accession>A0A9W9P883</accession>
<dbReference type="InterPro" id="IPR015408">
    <property type="entry name" value="Znf_Mcm10/DnaG"/>
</dbReference>
<reference evidence="11" key="1">
    <citation type="submission" date="2022-11" db="EMBL/GenBank/DDBJ databases">
        <authorList>
            <person name="Petersen C."/>
        </authorList>
    </citation>
    <scope>NUCLEOTIDE SEQUENCE</scope>
    <source>
        <strain evidence="11">IBT 19713</strain>
    </source>
</reference>
<evidence type="ECO:0000256" key="2">
    <source>
        <dbReference type="ARBA" id="ARBA00009679"/>
    </source>
</evidence>
<keyword evidence="3" id="KW-0235">DNA replication</keyword>
<keyword evidence="7" id="KW-0539">Nucleus</keyword>
<feature type="region of interest" description="Disordered" evidence="8">
    <location>
        <begin position="536"/>
        <end position="579"/>
    </location>
</feature>
<evidence type="ECO:0000256" key="3">
    <source>
        <dbReference type="ARBA" id="ARBA00022705"/>
    </source>
</evidence>
<dbReference type="PANTHER" id="PTHR13454:SF11">
    <property type="entry name" value="PROTEIN MCM10 HOMOLOG"/>
    <property type="match status" value="1"/>
</dbReference>
<name>A0A9W9P883_9EURO</name>
<keyword evidence="4" id="KW-0479">Metal-binding</keyword>
<dbReference type="GO" id="GO:0003688">
    <property type="term" value="F:DNA replication origin binding"/>
    <property type="evidence" value="ECO:0007669"/>
    <property type="project" value="TreeGrafter"/>
</dbReference>
<dbReference type="Pfam" id="PF22379">
    <property type="entry name" value="OB_MCM10"/>
    <property type="match status" value="1"/>
</dbReference>
<dbReference type="PANTHER" id="PTHR13454">
    <property type="entry name" value="PROTEIN MCM10 HOMOLOG"/>
    <property type="match status" value="1"/>
</dbReference>
<proteinExistence type="inferred from homology"/>
<evidence type="ECO:0000313" key="12">
    <source>
        <dbReference type="Proteomes" id="UP001150941"/>
    </source>
</evidence>
<evidence type="ECO:0000256" key="7">
    <source>
        <dbReference type="ARBA" id="ARBA00023242"/>
    </source>
</evidence>
<dbReference type="Pfam" id="PF09329">
    <property type="entry name" value="zf-primase"/>
    <property type="match status" value="1"/>
</dbReference>
<dbReference type="Gene3D" id="2.40.50.140">
    <property type="entry name" value="Nucleic acid-binding proteins"/>
    <property type="match status" value="1"/>
</dbReference>
<feature type="compositionally biased region" description="Basic and acidic residues" evidence="8">
    <location>
        <begin position="206"/>
        <end position="232"/>
    </location>
</feature>
<dbReference type="InterPro" id="IPR012340">
    <property type="entry name" value="NA-bd_OB-fold"/>
</dbReference>
<evidence type="ECO:0000256" key="6">
    <source>
        <dbReference type="ARBA" id="ARBA00022833"/>
    </source>
</evidence>
<evidence type="ECO:0008006" key="13">
    <source>
        <dbReference type="Google" id="ProtNLM"/>
    </source>
</evidence>
<feature type="compositionally biased region" description="Basic and acidic residues" evidence="8">
    <location>
        <begin position="314"/>
        <end position="327"/>
    </location>
</feature>
<dbReference type="AlphaFoldDB" id="A0A9W9P883"/>
<dbReference type="OrthoDB" id="273123at2759"/>
<dbReference type="FunFam" id="2.40.50.140:FF:000174">
    <property type="entry name" value="DNA replication licensing factor mcm10"/>
    <property type="match status" value="1"/>
</dbReference>
<dbReference type="EMBL" id="JAPQKS010000003">
    <property type="protein sequence ID" value="KAJ5239776.1"/>
    <property type="molecule type" value="Genomic_DNA"/>
</dbReference>
<evidence type="ECO:0000256" key="4">
    <source>
        <dbReference type="ARBA" id="ARBA00022723"/>
    </source>
</evidence>
<comment type="caution">
    <text evidence="11">The sequence shown here is derived from an EMBL/GenBank/DDBJ whole genome shotgun (WGS) entry which is preliminary data.</text>
</comment>
<organism evidence="11 12">
    <name type="scientific">Penicillium chermesinum</name>
    <dbReference type="NCBI Taxonomy" id="63820"/>
    <lineage>
        <taxon>Eukaryota</taxon>
        <taxon>Fungi</taxon>
        <taxon>Dikarya</taxon>
        <taxon>Ascomycota</taxon>
        <taxon>Pezizomycotina</taxon>
        <taxon>Eurotiomycetes</taxon>
        <taxon>Eurotiomycetidae</taxon>
        <taxon>Eurotiales</taxon>
        <taxon>Aspergillaceae</taxon>
        <taxon>Penicillium</taxon>
    </lineage>
</organism>
<evidence type="ECO:0000256" key="1">
    <source>
        <dbReference type="ARBA" id="ARBA00004123"/>
    </source>
</evidence>
<feature type="compositionally biased region" description="Polar residues" evidence="8">
    <location>
        <begin position="293"/>
        <end position="313"/>
    </location>
</feature>
<dbReference type="GeneID" id="83200995"/>
<comment type="subcellular location">
    <subcellularLocation>
        <location evidence="1">Nucleus</location>
    </subcellularLocation>
</comment>
<dbReference type="RefSeq" id="XP_058332695.1">
    <property type="nucleotide sequence ID" value="XM_058473692.1"/>
</dbReference>
<evidence type="ECO:0000259" key="10">
    <source>
        <dbReference type="Pfam" id="PF22379"/>
    </source>
</evidence>
<feature type="region of interest" description="Disordered" evidence="8">
    <location>
        <begin position="1"/>
        <end position="47"/>
    </location>
</feature>
<feature type="compositionally biased region" description="Polar residues" evidence="8">
    <location>
        <begin position="25"/>
        <end position="39"/>
    </location>
</feature>
<evidence type="ECO:0000256" key="5">
    <source>
        <dbReference type="ARBA" id="ARBA00022771"/>
    </source>
</evidence>
<dbReference type="GO" id="GO:0008270">
    <property type="term" value="F:zinc ion binding"/>
    <property type="evidence" value="ECO:0007669"/>
    <property type="project" value="UniProtKB-KW"/>
</dbReference>
<feature type="region of interest" description="Disordered" evidence="8">
    <location>
        <begin position="645"/>
        <end position="750"/>
    </location>
</feature>
<feature type="region of interest" description="Disordered" evidence="8">
    <location>
        <begin position="253"/>
        <end position="339"/>
    </location>
</feature>
<sequence length="750" mass="82546">MLSSPGGRRKYQDMQRRRELLSSPMKRSSTTPNLHSKANQILDDELEDGEDEETLQLKLAEIQARLKLKQLQKNRGRSGTLTSNPDDEDEMPASTSKVPSRASALRSPPPSHQRAPSDGVQVPMSPTKKLTPAPEPWSPRRRQLGIDKGWKASDVSLKRPRSSRPDPRPASHLGTRPGATSRSSDLFSPRPQTSPAGGGGLTRIKSFSERMAEGRAAEKAEKARLERAERVQASRSSGFQLDQAEIESYKAMAAKEPDSALPSANREPQVQQFNREEILRSLDVAPRPGGLKRSQTTSNIREGNGKRQLTNSGARKDLPSDTPDRESSSTPDPSKFESYSSLHLSSRILPHSFLSRSMADKKILRIPDLLKTIKTPDFELPDEIDGDYVVFGIVASKSDPKETKQKENSTAKEANPYDDGLNNTNKYMVITLTDLKWTIDLFLFDTAFPRYYKITEGTLVAILNPTIMPPPKHKLDTNRFSLVLSSSDDKVLEIGKAQDIGFCKAMRKDGKTCQSWVDGRKTEFCDFHIDLQVRRTQGQRSGVNSQNTNYGPGGRSGSRTGFFSHAHSGSNGSGWRNSHDMSKRAIEGLLDEGPKYDLSSQSTYYVAPAPKNRGAGRTSYNPVTGGGSAASLIDAIDDPFIAAAGMGPRGRGSKEDMMRRRLAEQKRERDIRQRLVAGRIGGPGADYLRQGVGSPSTENKDQKPSASGAEVKKTRFITAKGIREAGRESLGGPDTSQQPILSDDDDLEFI</sequence>
<feature type="compositionally biased region" description="Polar residues" evidence="8">
    <location>
        <begin position="536"/>
        <end position="550"/>
    </location>
</feature>
<dbReference type="InterPro" id="IPR055065">
    <property type="entry name" value="OB_MCM10"/>
</dbReference>
<feature type="compositionally biased region" description="Polar residues" evidence="8">
    <location>
        <begin position="178"/>
        <end position="195"/>
    </location>
</feature>